<sequence>MFGHVKVHCKRETKCIICENKAHGECDQTWESDHFPIEISVDVEFVPYMKVINRITNKNTDWKCYVEKVEEELQILTEEKFSRGDCEI</sequence>
<protein>
    <submittedName>
        <fullName evidence="1">Uncharacterized protein</fullName>
    </submittedName>
</protein>
<reference evidence="1 2" key="1">
    <citation type="journal article" date="2014" name="Curr. Biol.">
        <title>The genome of the clonal raider ant Cerapachys biroi.</title>
        <authorList>
            <person name="Oxley P.R."/>
            <person name="Ji L."/>
            <person name="Fetter-Pruneda I."/>
            <person name="McKenzie S.K."/>
            <person name="Li C."/>
            <person name="Hu H."/>
            <person name="Zhang G."/>
            <person name="Kronauer D.J."/>
        </authorList>
    </citation>
    <scope>NUCLEOTIDE SEQUENCE [LARGE SCALE GENOMIC DNA]</scope>
</reference>
<proteinExistence type="predicted"/>
<evidence type="ECO:0000313" key="2">
    <source>
        <dbReference type="Proteomes" id="UP000053097"/>
    </source>
</evidence>
<gene>
    <name evidence="1" type="ORF">X777_09800</name>
</gene>
<dbReference type="AlphaFoldDB" id="A0A026W621"/>
<name>A0A026W621_OOCBI</name>
<organism evidence="1 2">
    <name type="scientific">Ooceraea biroi</name>
    <name type="common">Clonal raider ant</name>
    <name type="synonym">Cerapachys biroi</name>
    <dbReference type="NCBI Taxonomy" id="2015173"/>
    <lineage>
        <taxon>Eukaryota</taxon>
        <taxon>Metazoa</taxon>
        <taxon>Ecdysozoa</taxon>
        <taxon>Arthropoda</taxon>
        <taxon>Hexapoda</taxon>
        <taxon>Insecta</taxon>
        <taxon>Pterygota</taxon>
        <taxon>Neoptera</taxon>
        <taxon>Endopterygota</taxon>
        <taxon>Hymenoptera</taxon>
        <taxon>Apocrita</taxon>
        <taxon>Aculeata</taxon>
        <taxon>Formicoidea</taxon>
        <taxon>Formicidae</taxon>
        <taxon>Dorylinae</taxon>
        <taxon>Ooceraea</taxon>
    </lineage>
</organism>
<dbReference type="EMBL" id="KK107386">
    <property type="protein sequence ID" value="EZA51515.1"/>
    <property type="molecule type" value="Genomic_DNA"/>
</dbReference>
<dbReference type="Proteomes" id="UP000053097">
    <property type="component" value="Unassembled WGS sequence"/>
</dbReference>
<accession>A0A026W621</accession>
<keyword evidence="2" id="KW-1185">Reference proteome</keyword>
<evidence type="ECO:0000313" key="1">
    <source>
        <dbReference type="EMBL" id="EZA51515.1"/>
    </source>
</evidence>